<gene>
    <name evidence="2" type="ORF">GOODEAATRI_027696</name>
</gene>
<evidence type="ECO:0000313" key="3">
    <source>
        <dbReference type="Proteomes" id="UP001476798"/>
    </source>
</evidence>
<protein>
    <submittedName>
        <fullName evidence="2">Uncharacterized protein</fullName>
    </submittedName>
</protein>
<keyword evidence="3" id="KW-1185">Reference proteome</keyword>
<feature type="compositionally biased region" description="Basic and acidic residues" evidence="1">
    <location>
        <begin position="67"/>
        <end position="78"/>
    </location>
</feature>
<name>A0ABV0Q1J7_9TELE</name>
<evidence type="ECO:0000313" key="2">
    <source>
        <dbReference type="EMBL" id="MEQ2189671.1"/>
    </source>
</evidence>
<evidence type="ECO:0000256" key="1">
    <source>
        <dbReference type="SAM" id="MobiDB-lite"/>
    </source>
</evidence>
<sequence length="87" mass="9452">VRFENCTAWFPHVGGALCCWGRLQTCIASPQPRGRGYTCSYPMGKIPVRVTRQTVAPVANRIGRLDERVQGAETDRVTASESRGGGS</sequence>
<comment type="caution">
    <text evidence="2">The sequence shown here is derived from an EMBL/GenBank/DDBJ whole genome shotgun (WGS) entry which is preliminary data.</text>
</comment>
<reference evidence="2 3" key="1">
    <citation type="submission" date="2021-06" db="EMBL/GenBank/DDBJ databases">
        <authorList>
            <person name="Palmer J.M."/>
        </authorList>
    </citation>
    <scope>NUCLEOTIDE SEQUENCE [LARGE SCALE GENOMIC DNA]</scope>
    <source>
        <strain evidence="2 3">GA_2019</strain>
        <tissue evidence="2">Muscle</tissue>
    </source>
</reference>
<accession>A0ABV0Q1J7</accession>
<dbReference type="EMBL" id="JAHRIO010093633">
    <property type="protein sequence ID" value="MEQ2189671.1"/>
    <property type="molecule type" value="Genomic_DNA"/>
</dbReference>
<dbReference type="Proteomes" id="UP001476798">
    <property type="component" value="Unassembled WGS sequence"/>
</dbReference>
<organism evidence="2 3">
    <name type="scientific">Goodea atripinnis</name>
    <dbReference type="NCBI Taxonomy" id="208336"/>
    <lineage>
        <taxon>Eukaryota</taxon>
        <taxon>Metazoa</taxon>
        <taxon>Chordata</taxon>
        <taxon>Craniata</taxon>
        <taxon>Vertebrata</taxon>
        <taxon>Euteleostomi</taxon>
        <taxon>Actinopterygii</taxon>
        <taxon>Neopterygii</taxon>
        <taxon>Teleostei</taxon>
        <taxon>Neoteleostei</taxon>
        <taxon>Acanthomorphata</taxon>
        <taxon>Ovalentaria</taxon>
        <taxon>Atherinomorphae</taxon>
        <taxon>Cyprinodontiformes</taxon>
        <taxon>Goodeidae</taxon>
        <taxon>Goodea</taxon>
    </lineage>
</organism>
<feature type="region of interest" description="Disordered" evidence="1">
    <location>
        <begin position="67"/>
        <end position="87"/>
    </location>
</feature>
<feature type="non-terminal residue" evidence="2">
    <location>
        <position position="1"/>
    </location>
</feature>
<proteinExistence type="predicted"/>